<evidence type="ECO:0000313" key="3">
    <source>
        <dbReference type="EMBL" id="EDQ87610.1"/>
    </source>
</evidence>
<sequence>MGCGSSTAVVVRDTLPAPDARKTNKKRRRNMKAPHGHLLNTLDETIETAKAWREYATQRRQHFADWHAWLGDETENPNEHRLRKACQARIAEAEDQSAHDVDMLSHYNAQVANLQEVLKVLKEHDRLVTDLRTAQQRLHDAREHHQAAVRNHEKAKLKANYQTLKPKIEHDLMDLHAQVGACERQVEAAERTVEKSVVSTRERKQMLVAKSLLYTHASMIDYHQRSIETLRKYNEQIHILCQPEKGSFARTSVTAPAIAPFVPDQSEDSQGPPLSLPPATQQSIAALEAPPAMAPSTLNTTASPALPSSTPVAVTSASGTPQAASSSPAISSPESAPLALQGPATTPAAAETSSPPVREEVQANTTTTLAIVPSTDRPDHEARERRILPPIQRPLQDAADELE</sequence>
<name>A9V4G3_MONBE</name>
<feature type="compositionally biased region" description="Low complexity" evidence="2">
    <location>
        <begin position="321"/>
        <end position="356"/>
    </location>
</feature>
<keyword evidence="1" id="KW-0175">Coiled coil</keyword>
<gene>
    <name evidence="3" type="ORF">MONBRDRAFT_27150</name>
</gene>
<proteinExistence type="predicted"/>
<dbReference type="KEGG" id="mbr:MONBRDRAFT_27150"/>
<dbReference type="AlphaFoldDB" id="A9V4G3"/>
<feature type="compositionally biased region" description="Basic and acidic residues" evidence="2">
    <location>
        <begin position="376"/>
        <end position="387"/>
    </location>
</feature>
<organism evidence="3 4">
    <name type="scientific">Monosiga brevicollis</name>
    <name type="common">Choanoflagellate</name>
    <dbReference type="NCBI Taxonomy" id="81824"/>
    <lineage>
        <taxon>Eukaryota</taxon>
        <taxon>Choanoflagellata</taxon>
        <taxon>Craspedida</taxon>
        <taxon>Salpingoecidae</taxon>
        <taxon>Monosiga</taxon>
    </lineage>
</organism>
<protein>
    <submittedName>
        <fullName evidence="3">Uncharacterized protein</fullName>
    </submittedName>
</protein>
<accession>A9V4G3</accession>
<reference evidence="3 4" key="1">
    <citation type="journal article" date="2008" name="Nature">
        <title>The genome of the choanoflagellate Monosiga brevicollis and the origin of metazoans.</title>
        <authorList>
            <consortium name="JGI Sequencing"/>
            <person name="King N."/>
            <person name="Westbrook M.J."/>
            <person name="Young S.L."/>
            <person name="Kuo A."/>
            <person name="Abedin M."/>
            <person name="Chapman J."/>
            <person name="Fairclough S."/>
            <person name="Hellsten U."/>
            <person name="Isogai Y."/>
            <person name="Letunic I."/>
            <person name="Marr M."/>
            <person name="Pincus D."/>
            <person name="Putnam N."/>
            <person name="Rokas A."/>
            <person name="Wright K.J."/>
            <person name="Zuzow R."/>
            <person name="Dirks W."/>
            <person name="Good M."/>
            <person name="Goodstein D."/>
            <person name="Lemons D."/>
            <person name="Li W."/>
            <person name="Lyons J.B."/>
            <person name="Morris A."/>
            <person name="Nichols S."/>
            <person name="Richter D.J."/>
            <person name="Salamov A."/>
            <person name="Bork P."/>
            <person name="Lim W.A."/>
            <person name="Manning G."/>
            <person name="Miller W.T."/>
            <person name="McGinnis W."/>
            <person name="Shapiro H."/>
            <person name="Tjian R."/>
            <person name="Grigoriev I.V."/>
            <person name="Rokhsar D."/>
        </authorList>
    </citation>
    <scope>NUCLEOTIDE SEQUENCE [LARGE SCALE GENOMIC DNA]</scope>
    <source>
        <strain evidence="4">MX1 / ATCC 50154</strain>
    </source>
</reference>
<dbReference type="GeneID" id="5892853"/>
<dbReference type="Proteomes" id="UP000001357">
    <property type="component" value="Unassembled WGS sequence"/>
</dbReference>
<dbReference type="EMBL" id="CH991558">
    <property type="protein sequence ID" value="EDQ87610.1"/>
    <property type="molecule type" value="Genomic_DNA"/>
</dbReference>
<keyword evidence="4" id="KW-1185">Reference proteome</keyword>
<dbReference type="InParanoid" id="A9V4G3"/>
<dbReference type="RefSeq" id="XP_001747530.1">
    <property type="nucleotide sequence ID" value="XM_001747478.1"/>
</dbReference>
<feature type="region of interest" description="Disordered" evidence="2">
    <location>
        <begin position="294"/>
        <end position="403"/>
    </location>
</feature>
<evidence type="ECO:0000256" key="1">
    <source>
        <dbReference type="SAM" id="Coils"/>
    </source>
</evidence>
<evidence type="ECO:0000256" key="2">
    <source>
        <dbReference type="SAM" id="MobiDB-lite"/>
    </source>
</evidence>
<feature type="coiled-coil region" evidence="1">
    <location>
        <begin position="104"/>
        <end position="192"/>
    </location>
</feature>
<evidence type="ECO:0000313" key="4">
    <source>
        <dbReference type="Proteomes" id="UP000001357"/>
    </source>
</evidence>
<feature type="compositionally biased region" description="Polar residues" evidence="2">
    <location>
        <begin position="296"/>
        <end position="320"/>
    </location>
</feature>